<evidence type="ECO:0000256" key="2">
    <source>
        <dbReference type="ARBA" id="ARBA00023002"/>
    </source>
</evidence>
<dbReference type="ExpressionAtlas" id="A0A2K3E355">
    <property type="expression patterns" value="baseline and differential"/>
</dbReference>
<evidence type="ECO:0000256" key="1">
    <source>
        <dbReference type="ARBA" id="ARBA00006484"/>
    </source>
</evidence>
<dbReference type="EMBL" id="CM008963">
    <property type="protein sequence ID" value="PNW87216.1"/>
    <property type="molecule type" value="Genomic_DNA"/>
</dbReference>
<dbReference type="PANTHER" id="PTHR24320">
    <property type="entry name" value="RETINOL DEHYDROGENASE"/>
    <property type="match status" value="1"/>
</dbReference>
<evidence type="ECO:0000313" key="5">
    <source>
        <dbReference type="Proteomes" id="UP000006906"/>
    </source>
</evidence>
<dbReference type="RefSeq" id="XP_042927558.1">
    <property type="nucleotide sequence ID" value="XM_043059924.1"/>
</dbReference>
<dbReference type="PaxDb" id="3055-EDP07366"/>
<keyword evidence="5" id="KW-1185">Reference proteome</keyword>
<dbReference type="RefSeq" id="XP_042927559.1">
    <property type="nucleotide sequence ID" value="XM_043059925.1"/>
</dbReference>
<dbReference type="GeneID" id="5725222"/>
<dbReference type="OrthoDB" id="191139at2759"/>
<dbReference type="GO" id="GO:0016491">
    <property type="term" value="F:oxidoreductase activity"/>
    <property type="evidence" value="ECO:0007669"/>
    <property type="project" value="UniProtKB-KW"/>
</dbReference>
<dbReference type="AlphaFoldDB" id="A0A2K3E355"/>
<feature type="region of interest" description="Disordered" evidence="3">
    <location>
        <begin position="53"/>
        <end position="78"/>
    </location>
</feature>
<reference evidence="4" key="2">
    <citation type="submission" date="2017-07" db="EMBL/GenBank/DDBJ databases">
        <title>WGS assembly of Chlamydomonas reinhardtii.</title>
        <authorList>
            <consortium name="Chlamydomonas Annotation Team"/>
            <consortium name="JGI Annotation Team"/>
            <person name="Merchant S.S."/>
            <person name="Prochnik S.E."/>
            <person name="Vallon O."/>
            <person name="Harris E.H."/>
            <person name="Karpowicz S.J."/>
            <person name="Witman G.B."/>
            <person name="Terry A."/>
            <person name="Salamov A."/>
            <person name="Fritz-Laylin L.K."/>
            <person name="Marechal-Drouard L."/>
            <person name="Marshall W.F."/>
            <person name="Qu L.H."/>
            <person name="Nelson D.R."/>
            <person name="Sanderfoot A.A."/>
            <person name="Spalding M.H."/>
            <person name="Kapitonov V.V."/>
            <person name="Ren Q."/>
            <person name="Ferris P."/>
            <person name="Lindquist E."/>
            <person name="Shapiro H."/>
            <person name="Lucas S.M."/>
            <person name="Grimwood J."/>
            <person name="Schmutz J."/>
            <person name="Grigoriev I.V."/>
            <person name="Rokhsar D.S."/>
        </authorList>
    </citation>
    <scope>NUCLEOTIDE SEQUENCE</scope>
    <source>
        <strain evidence="4">CC-503 cw92 mt+</strain>
    </source>
</reference>
<evidence type="ECO:0000256" key="3">
    <source>
        <dbReference type="SAM" id="MobiDB-lite"/>
    </source>
</evidence>
<organism evidence="4 5">
    <name type="scientific">Chlamydomonas reinhardtii</name>
    <name type="common">Chlamydomonas smithii</name>
    <dbReference type="NCBI Taxonomy" id="3055"/>
    <lineage>
        <taxon>Eukaryota</taxon>
        <taxon>Viridiplantae</taxon>
        <taxon>Chlorophyta</taxon>
        <taxon>core chlorophytes</taxon>
        <taxon>Chlorophyceae</taxon>
        <taxon>CS clade</taxon>
        <taxon>Chlamydomonadales</taxon>
        <taxon>Chlamydomonadaceae</taxon>
        <taxon>Chlamydomonas</taxon>
    </lineage>
</organism>
<accession>A0A2K3E355</accession>
<proteinExistence type="inferred from homology"/>
<comment type="similarity">
    <text evidence="1">Belongs to the short-chain dehydrogenases/reductases (SDR) family.</text>
</comment>
<dbReference type="Gramene" id="PNW87216">
    <property type="protein sequence ID" value="PNW87216"/>
    <property type="gene ID" value="CHLRE_02g113652v5"/>
</dbReference>
<dbReference type="InterPro" id="IPR036291">
    <property type="entry name" value="NAD(P)-bd_dom_sf"/>
</dbReference>
<dbReference type="SUPFAM" id="SSF51735">
    <property type="entry name" value="NAD(P)-binding Rossmann-fold domains"/>
    <property type="match status" value="1"/>
</dbReference>
<protein>
    <submittedName>
        <fullName evidence="4">Uncharacterized protein</fullName>
    </submittedName>
</protein>
<dbReference type="Gene3D" id="3.40.50.720">
    <property type="entry name" value="NAD(P)-binding Rossmann-like Domain"/>
    <property type="match status" value="1"/>
</dbReference>
<dbReference type="STRING" id="3055.A0A2K3E355"/>
<dbReference type="Gramene" id="PNW87215">
    <property type="protein sequence ID" value="PNW87215"/>
    <property type="gene ID" value="CHLRE_02g113652v5"/>
</dbReference>
<keyword evidence="2" id="KW-0560">Oxidoreductase</keyword>
<gene>
    <name evidence="4" type="ORF">CHLRE_02g113652v5</name>
</gene>
<dbReference type="Proteomes" id="UP000006906">
    <property type="component" value="Chromosome 2"/>
</dbReference>
<dbReference type="FunCoup" id="A0A2K3E355">
    <property type="interactions" value="1414"/>
</dbReference>
<sequence length="320" mass="33527">MCARSEQRGREAIEAIRKEPGGEGADVRLVLMDLADLSSVRRGAEQLLKELSSDASPGTQTGAQEQQQQQQVVEGGSGGSGSAVLHMLILNAGVVAAPMPHTAQGLEPQTGINHIAHFYLTQQLLPALTGHGTPARVVVVASKAHGAFGDDVLDADDLNWEKRTAAGKYGMWAAYAQSKLCNVLFALELADRLKDTPVRVFSLHPGVIFTSLESNLPLLLRAVMRMVLWPMSKSVKQGAATSVYAATAPELEPPHLSGSYLEDCGPGKTSAPGRDKELARRVWAASEQLLSKALKGDAEGVEGAAAGGAGGGAIASVAEH</sequence>
<dbReference type="PANTHER" id="PTHR24320:SF148">
    <property type="entry name" value="NAD(P)-BINDING ROSSMANN-FOLD SUPERFAMILY PROTEIN"/>
    <property type="match status" value="1"/>
</dbReference>
<name>A0A2K3E355_CHLRE</name>
<reference evidence="4 5" key="1">
    <citation type="journal article" date="2007" name="Science">
        <title>The Chlamydomonas genome reveals the evolution of key animal and plant functions.</title>
        <authorList>
            <person name="Merchant S.S."/>
            <person name="Prochnik S.E."/>
            <person name="Vallon O."/>
            <person name="Harris E.H."/>
            <person name="Karpowicz S.J."/>
            <person name="Witman G.B."/>
            <person name="Terry A."/>
            <person name="Salamov A."/>
            <person name="Fritz-Laylin L.K."/>
            <person name="Marechal-Drouard L."/>
            <person name="Marshall W.F."/>
            <person name="Qu L.H."/>
            <person name="Nelson D.R."/>
            <person name="Sanderfoot A.A."/>
            <person name="Spalding M.H."/>
            <person name="Kapitonov V.V."/>
            <person name="Ren Q."/>
            <person name="Ferris P."/>
            <person name="Lindquist E."/>
            <person name="Shapiro H."/>
            <person name="Lucas S.M."/>
            <person name="Grimwood J."/>
            <person name="Schmutz J."/>
            <person name="Cardol P."/>
            <person name="Cerutti H."/>
            <person name="Chanfreau G."/>
            <person name="Chen C.L."/>
            <person name="Cognat V."/>
            <person name="Croft M.T."/>
            <person name="Dent R."/>
            <person name="Dutcher S."/>
            <person name="Fernandez E."/>
            <person name="Fukuzawa H."/>
            <person name="Gonzalez-Ballester D."/>
            <person name="Gonzalez-Halphen D."/>
            <person name="Hallmann A."/>
            <person name="Hanikenne M."/>
            <person name="Hippler M."/>
            <person name="Inwood W."/>
            <person name="Jabbari K."/>
            <person name="Kalanon M."/>
            <person name="Kuras R."/>
            <person name="Lefebvre P.A."/>
            <person name="Lemaire S.D."/>
            <person name="Lobanov A.V."/>
            <person name="Lohr M."/>
            <person name="Manuell A."/>
            <person name="Meier I."/>
            <person name="Mets L."/>
            <person name="Mittag M."/>
            <person name="Mittelmeier T."/>
            <person name="Moroney J.V."/>
            <person name="Moseley J."/>
            <person name="Napoli C."/>
            <person name="Nedelcu A.M."/>
            <person name="Niyogi K."/>
            <person name="Novoselov S.V."/>
            <person name="Paulsen I.T."/>
            <person name="Pazour G."/>
            <person name="Purton S."/>
            <person name="Ral J.P."/>
            <person name="Riano-Pachon D.M."/>
            <person name="Riekhof W."/>
            <person name="Rymarquis L."/>
            <person name="Schroda M."/>
            <person name="Stern D."/>
            <person name="Umen J."/>
            <person name="Willows R."/>
            <person name="Wilson N."/>
            <person name="Zimmer S.L."/>
            <person name="Allmer J."/>
            <person name="Balk J."/>
            <person name="Bisova K."/>
            <person name="Chen C.J."/>
            <person name="Elias M."/>
            <person name="Gendler K."/>
            <person name="Hauser C."/>
            <person name="Lamb M.R."/>
            <person name="Ledford H."/>
            <person name="Long J.C."/>
            <person name="Minagawa J."/>
            <person name="Page M.D."/>
            <person name="Pan J."/>
            <person name="Pootakham W."/>
            <person name="Roje S."/>
            <person name="Rose A."/>
            <person name="Stahlberg E."/>
            <person name="Terauchi A.M."/>
            <person name="Yang P."/>
            <person name="Ball S."/>
            <person name="Bowler C."/>
            <person name="Dieckmann C.L."/>
            <person name="Gladyshev V.N."/>
            <person name="Green P."/>
            <person name="Jorgensen R."/>
            <person name="Mayfield S."/>
            <person name="Mueller-Roeber B."/>
            <person name="Rajamani S."/>
            <person name="Sayre R.T."/>
            <person name="Brokstein P."/>
            <person name="Dubchak I."/>
            <person name="Goodstein D."/>
            <person name="Hornick L."/>
            <person name="Huang Y.W."/>
            <person name="Jhaveri J."/>
            <person name="Luo Y."/>
            <person name="Martinez D."/>
            <person name="Ngau W.C."/>
            <person name="Otillar B."/>
            <person name="Poliakov A."/>
            <person name="Porter A."/>
            <person name="Szajkowski L."/>
            <person name="Werner G."/>
            <person name="Zhou K."/>
            <person name="Grigoriev I.V."/>
            <person name="Rokhsar D.S."/>
            <person name="Grossman A.R."/>
        </authorList>
    </citation>
    <scope>NUCLEOTIDE SEQUENCE [LARGE SCALE GENOMIC DNA]</scope>
    <source>
        <strain evidence="5">CC-503</strain>
        <strain evidence="4">CC-503 cw92 mt+</strain>
    </source>
</reference>
<dbReference type="KEGG" id="cre:CHLRE_02g113652v5"/>
<feature type="compositionally biased region" description="Low complexity" evidence="3">
    <location>
        <begin position="58"/>
        <end position="74"/>
    </location>
</feature>
<evidence type="ECO:0000313" key="4">
    <source>
        <dbReference type="EMBL" id="PNW87216.1"/>
    </source>
</evidence>
<dbReference type="EMBL" id="CM008963">
    <property type="protein sequence ID" value="PNW87215.1"/>
    <property type="molecule type" value="Genomic_DNA"/>
</dbReference>